<accession>L8GQ35</accession>
<gene>
    <name evidence="3" type="ORF">ACA1_391210</name>
</gene>
<proteinExistence type="predicted"/>
<protein>
    <submittedName>
        <fullName evidence="3">Ras subfamily protein</fullName>
    </submittedName>
</protein>
<dbReference type="SMART" id="SM00174">
    <property type="entry name" value="RHO"/>
    <property type="match status" value="1"/>
</dbReference>
<dbReference type="InterPro" id="IPR020849">
    <property type="entry name" value="Small_GTPase_Ras-type"/>
</dbReference>
<dbReference type="SUPFAM" id="SSF52540">
    <property type="entry name" value="P-loop containing nucleoside triphosphate hydrolases"/>
    <property type="match status" value="1"/>
</dbReference>
<keyword evidence="4" id="KW-1185">Reference proteome</keyword>
<dbReference type="GO" id="GO:0007165">
    <property type="term" value="P:signal transduction"/>
    <property type="evidence" value="ECO:0007669"/>
    <property type="project" value="InterPro"/>
</dbReference>
<evidence type="ECO:0000256" key="1">
    <source>
        <dbReference type="ARBA" id="ARBA00022741"/>
    </source>
</evidence>
<dbReference type="RefSeq" id="XP_004336776.1">
    <property type="nucleotide sequence ID" value="XM_004336728.1"/>
</dbReference>
<dbReference type="PRINTS" id="PR00449">
    <property type="entry name" value="RASTRNSFRMNG"/>
</dbReference>
<dbReference type="GO" id="GO:0005525">
    <property type="term" value="F:GTP binding"/>
    <property type="evidence" value="ECO:0007669"/>
    <property type="project" value="UniProtKB-KW"/>
</dbReference>
<sequence length="202" mass="22400">MDGQALTIVVLGMGGVGKSALTLSYVKNLFVREYGTKQVSVDDQVSVIDILDTAGTEDHMVMRDQWFRAGDGFLLVYSVDEPSTLQYLCELRVRMLDCLEVASVPMAIAANKTDLPPELHRVTLEQAKTVLAEFNCQIIETSAKNHPYLLNQLSSQFALHPAMHIPIVSPVIRGVTHAVVRVVTLPARLFGGRSRRRHVTHH</sequence>
<dbReference type="GO" id="GO:0003924">
    <property type="term" value="F:GTPase activity"/>
    <property type="evidence" value="ECO:0007669"/>
    <property type="project" value="InterPro"/>
</dbReference>
<dbReference type="Pfam" id="PF00071">
    <property type="entry name" value="Ras"/>
    <property type="match status" value="1"/>
</dbReference>
<dbReference type="InterPro" id="IPR001806">
    <property type="entry name" value="Small_GTPase"/>
</dbReference>
<dbReference type="VEuPathDB" id="AmoebaDB:ACA1_391210"/>
<dbReference type="Proteomes" id="UP000011083">
    <property type="component" value="Unassembled WGS sequence"/>
</dbReference>
<dbReference type="SMART" id="SM00173">
    <property type="entry name" value="RAS"/>
    <property type="match status" value="1"/>
</dbReference>
<dbReference type="InterPro" id="IPR005225">
    <property type="entry name" value="Small_GTP-bd"/>
</dbReference>
<dbReference type="PANTHER" id="PTHR24070">
    <property type="entry name" value="RAS, DI-RAS, AND RHEB FAMILY MEMBERS OF SMALL GTPASE SUPERFAMILY"/>
    <property type="match status" value="1"/>
</dbReference>
<dbReference type="GeneID" id="14915346"/>
<dbReference type="KEGG" id="acan:ACA1_391210"/>
<dbReference type="AlphaFoldDB" id="L8GQ35"/>
<organism evidence="3 4">
    <name type="scientific">Acanthamoeba castellanii (strain ATCC 30010 / Neff)</name>
    <dbReference type="NCBI Taxonomy" id="1257118"/>
    <lineage>
        <taxon>Eukaryota</taxon>
        <taxon>Amoebozoa</taxon>
        <taxon>Discosea</taxon>
        <taxon>Longamoebia</taxon>
        <taxon>Centramoebida</taxon>
        <taxon>Acanthamoebidae</taxon>
        <taxon>Acanthamoeba</taxon>
    </lineage>
</organism>
<evidence type="ECO:0000313" key="3">
    <source>
        <dbReference type="EMBL" id="ELR14763.1"/>
    </source>
</evidence>
<evidence type="ECO:0000313" key="4">
    <source>
        <dbReference type="Proteomes" id="UP000011083"/>
    </source>
</evidence>
<evidence type="ECO:0000256" key="2">
    <source>
        <dbReference type="ARBA" id="ARBA00023134"/>
    </source>
</evidence>
<dbReference type="PROSITE" id="PS51421">
    <property type="entry name" value="RAS"/>
    <property type="match status" value="1"/>
</dbReference>
<dbReference type="NCBIfam" id="TIGR00231">
    <property type="entry name" value="small_GTP"/>
    <property type="match status" value="1"/>
</dbReference>
<dbReference type="InterPro" id="IPR027417">
    <property type="entry name" value="P-loop_NTPase"/>
</dbReference>
<dbReference type="STRING" id="1257118.L8GQ35"/>
<name>L8GQ35_ACACF</name>
<dbReference type="PROSITE" id="PS51419">
    <property type="entry name" value="RAB"/>
    <property type="match status" value="1"/>
</dbReference>
<keyword evidence="2" id="KW-0342">GTP-binding</keyword>
<dbReference type="SMART" id="SM00175">
    <property type="entry name" value="RAB"/>
    <property type="match status" value="1"/>
</dbReference>
<keyword evidence="1" id="KW-0547">Nucleotide-binding</keyword>
<dbReference type="GO" id="GO:0016020">
    <property type="term" value="C:membrane"/>
    <property type="evidence" value="ECO:0007669"/>
    <property type="project" value="InterPro"/>
</dbReference>
<dbReference type="EMBL" id="KB008044">
    <property type="protein sequence ID" value="ELR14763.1"/>
    <property type="molecule type" value="Genomic_DNA"/>
</dbReference>
<dbReference type="Gene3D" id="3.40.50.300">
    <property type="entry name" value="P-loop containing nucleotide triphosphate hydrolases"/>
    <property type="match status" value="1"/>
</dbReference>
<reference evidence="3 4" key="1">
    <citation type="journal article" date="2013" name="Genome Biol.">
        <title>Genome of Acanthamoeba castellanii highlights extensive lateral gene transfer and early evolution of tyrosine kinase signaling.</title>
        <authorList>
            <person name="Clarke M."/>
            <person name="Lohan A.J."/>
            <person name="Liu B."/>
            <person name="Lagkouvardos I."/>
            <person name="Roy S."/>
            <person name="Zafar N."/>
            <person name="Bertelli C."/>
            <person name="Schilde C."/>
            <person name="Kianianmomeni A."/>
            <person name="Burglin T.R."/>
            <person name="Frech C."/>
            <person name="Turcotte B."/>
            <person name="Kopec K.O."/>
            <person name="Synnott J.M."/>
            <person name="Choo C."/>
            <person name="Paponov I."/>
            <person name="Finkler A."/>
            <person name="Soon Heng Tan C."/>
            <person name="Hutchins A.P."/>
            <person name="Weinmeier T."/>
            <person name="Rattei T."/>
            <person name="Chu J.S."/>
            <person name="Gimenez G."/>
            <person name="Irimia M."/>
            <person name="Rigden D.J."/>
            <person name="Fitzpatrick D.A."/>
            <person name="Lorenzo-Morales J."/>
            <person name="Bateman A."/>
            <person name="Chiu C.H."/>
            <person name="Tang P."/>
            <person name="Hegemann P."/>
            <person name="Fromm H."/>
            <person name="Raoult D."/>
            <person name="Greub G."/>
            <person name="Miranda-Saavedra D."/>
            <person name="Chen N."/>
            <person name="Nash P."/>
            <person name="Ginger M.L."/>
            <person name="Horn M."/>
            <person name="Schaap P."/>
            <person name="Caler L."/>
            <person name="Loftus B."/>
        </authorList>
    </citation>
    <scope>NUCLEOTIDE SEQUENCE [LARGE SCALE GENOMIC DNA]</scope>
    <source>
        <strain evidence="3 4">Neff</strain>
    </source>
</reference>